<comment type="caution">
    <text evidence="2">The sequence shown here is derived from an EMBL/GenBank/DDBJ whole genome shotgun (WGS) entry which is preliminary data.</text>
</comment>
<keyword evidence="3" id="KW-1185">Reference proteome</keyword>
<evidence type="ECO:0008006" key="4">
    <source>
        <dbReference type="Google" id="ProtNLM"/>
    </source>
</evidence>
<dbReference type="EMBL" id="BMAT01012720">
    <property type="protein sequence ID" value="GFR98020.1"/>
    <property type="molecule type" value="Genomic_DNA"/>
</dbReference>
<reference evidence="2 3" key="1">
    <citation type="journal article" date="2021" name="Elife">
        <title>Chloroplast acquisition without the gene transfer in kleptoplastic sea slugs, Plakobranchus ocellatus.</title>
        <authorList>
            <person name="Maeda T."/>
            <person name="Takahashi S."/>
            <person name="Yoshida T."/>
            <person name="Shimamura S."/>
            <person name="Takaki Y."/>
            <person name="Nagai Y."/>
            <person name="Toyoda A."/>
            <person name="Suzuki Y."/>
            <person name="Arimoto A."/>
            <person name="Ishii H."/>
            <person name="Satoh N."/>
            <person name="Nishiyama T."/>
            <person name="Hasebe M."/>
            <person name="Maruyama T."/>
            <person name="Minagawa J."/>
            <person name="Obokata J."/>
            <person name="Shigenobu S."/>
        </authorList>
    </citation>
    <scope>NUCLEOTIDE SEQUENCE [LARGE SCALE GENOMIC DNA]</scope>
</reference>
<keyword evidence="1" id="KW-0472">Membrane</keyword>
<keyword evidence="1" id="KW-0812">Transmembrane</keyword>
<proteinExistence type="predicted"/>
<dbReference type="Proteomes" id="UP000762676">
    <property type="component" value="Unassembled WGS sequence"/>
</dbReference>
<dbReference type="InterPro" id="IPR039720">
    <property type="entry name" value="TMEM94"/>
</dbReference>
<dbReference type="PANTHER" id="PTHR13219:SF6">
    <property type="entry name" value="TRANSMEMBRANE PROTEIN 94"/>
    <property type="match status" value="1"/>
</dbReference>
<feature type="transmembrane region" description="Helical" evidence="1">
    <location>
        <begin position="47"/>
        <end position="68"/>
    </location>
</feature>
<evidence type="ECO:0000313" key="3">
    <source>
        <dbReference type="Proteomes" id="UP000762676"/>
    </source>
</evidence>
<protein>
    <recommendedName>
        <fullName evidence="4">Cation-transporting P-type ATPase N-terminal domain-containing protein</fullName>
    </recommendedName>
</protein>
<dbReference type="AlphaFoldDB" id="A0AAV4HKU9"/>
<gene>
    <name evidence="2" type="ORF">ElyMa_006339400</name>
</gene>
<organism evidence="2 3">
    <name type="scientific">Elysia marginata</name>
    <dbReference type="NCBI Taxonomy" id="1093978"/>
    <lineage>
        <taxon>Eukaryota</taxon>
        <taxon>Metazoa</taxon>
        <taxon>Spiralia</taxon>
        <taxon>Lophotrochozoa</taxon>
        <taxon>Mollusca</taxon>
        <taxon>Gastropoda</taxon>
        <taxon>Heterobranchia</taxon>
        <taxon>Euthyneura</taxon>
        <taxon>Panpulmonata</taxon>
        <taxon>Sacoglossa</taxon>
        <taxon>Placobranchoidea</taxon>
        <taxon>Plakobranchidae</taxon>
        <taxon>Elysia</taxon>
    </lineage>
</organism>
<evidence type="ECO:0000256" key="1">
    <source>
        <dbReference type="SAM" id="Phobius"/>
    </source>
</evidence>
<name>A0AAV4HKU9_9GAST</name>
<sequence length="194" mass="21655">MPGLKTVEALQFLHTELSKVVDEHTRTQTKEKWRHFLSAMRGKSTCFSPFSLVCLLVISVSLFIAAFVDSDGAASDNKWVQRSYPMLHLPISPCISLQWIMRDGYLVNLPHPLLVEGDVIIMRPGLSAPGDCKSVDDDTCLVHGEVFSGSSPQAKGDGPQPRVPMSSKKFILQETPILKNFRYSPFKVYFLNAD</sequence>
<dbReference type="PANTHER" id="PTHR13219">
    <property type="entry name" value="TRANSMEMBRANE PROTEIN 94"/>
    <property type="match status" value="1"/>
</dbReference>
<keyword evidence="1" id="KW-1133">Transmembrane helix</keyword>
<accession>A0AAV4HKU9</accession>
<evidence type="ECO:0000313" key="2">
    <source>
        <dbReference type="EMBL" id="GFR98020.1"/>
    </source>
</evidence>